<evidence type="ECO:0000259" key="5">
    <source>
        <dbReference type="PROSITE" id="PS50932"/>
    </source>
</evidence>
<gene>
    <name evidence="6" type="ORF">RV04_GL001289</name>
</gene>
<evidence type="ECO:0000256" key="2">
    <source>
        <dbReference type="ARBA" id="ARBA00023015"/>
    </source>
</evidence>
<dbReference type="InterPro" id="IPR028082">
    <property type="entry name" value="Peripla_BP_I"/>
</dbReference>
<keyword evidence="4" id="KW-0804">Transcription</keyword>
<keyword evidence="3" id="KW-0238">DNA-binding</keyword>
<dbReference type="Gene3D" id="3.40.50.2300">
    <property type="match status" value="2"/>
</dbReference>
<dbReference type="InterPro" id="IPR000843">
    <property type="entry name" value="HTH_LacI"/>
</dbReference>
<dbReference type="PANTHER" id="PTHR30146">
    <property type="entry name" value="LACI-RELATED TRANSCRIPTIONAL REPRESSOR"/>
    <property type="match status" value="1"/>
</dbReference>
<keyword evidence="1" id="KW-0678">Repressor</keyword>
<dbReference type="Proteomes" id="UP000182077">
    <property type="component" value="Unassembled WGS sequence"/>
</dbReference>
<evidence type="ECO:0000313" key="6">
    <source>
        <dbReference type="EMBL" id="OJG46123.1"/>
    </source>
</evidence>
<dbReference type="AlphaFoldDB" id="A0A1L8TPG7"/>
<dbReference type="SMART" id="SM00354">
    <property type="entry name" value="HTH_LACI"/>
    <property type="match status" value="1"/>
</dbReference>
<reference evidence="6 7" key="1">
    <citation type="submission" date="2014-12" db="EMBL/GenBank/DDBJ databases">
        <title>Draft genome sequences of 29 type strains of Enterococci.</title>
        <authorList>
            <person name="Zhong Z."/>
            <person name="Sun Z."/>
            <person name="Liu W."/>
            <person name="Zhang W."/>
            <person name="Zhang H."/>
        </authorList>
    </citation>
    <scope>NUCLEOTIDE SEQUENCE [LARGE SCALE GENOMIC DNA]</scope>
    <source>
        <strain evidence="6 7">DSM 17122</strain>
    </source>
</reference>
<evidence type="ECO:0000256" key="1">
    <source>
        <dbReference type="ARBA" id="ARBA00022491"/>
    </source>
</evidence>
<protein>
    <submittedName>
        <fullName evidence="6">LacI family transcriptional regulator</fullName>
    </submittedName>
</protein>
<dbReference type="InterPro" id="IPR046335">
    <property type="entry name" value="LacI/GalR-like_sensor"/>
</dbReference>
<dbReference type="GO" id="GO:0000976">
    <property type="term" value="F:transcription cis-regulatory region binding"/>
    <property type="evidence" value="ECO:0007669"/>
    <property type="project" value="TreeGrafter"/>
</dbReference>
<dbReference type="STRING" id="249189.RV04_GL001289"/>
<dbReference type="PROSITE" id="PS50932">
    <property type="entry name" value="HTH_LACI_2"/>
    <property type="match status" value="1"/>
</dbReference>
<dbReference type="EMBL" id="JXKQ01000003">
    <property type="protein sequence ID" value="OJG46123.1"/>
    <property type="molecule type" value="Genomic_DNA"/>
</dbReference>
<dbReference type="Pfam" id="PF00356">
    <property type="entry name" value="LacI"/>
    <property type="match status" value="1"/>
</dbReference>
<name>A0A1L8TPG7_9ENTE</name>
<accession>A0A1L8TPG7</accession>
<dbReference type="Pfam" id="PF13377">
    <property type="entry name" value="Peripla_BP_3"/>
    <property type="match status" value="1"/>
</dbReference>
<dbReference type="Gene3D" id="1.10.260.40">
    <property type="entry name" value="lambda repressor-like DNA-binding domains"/>
    <property type="match status" value="1"/>
</dbReference>
<dbReference type="GO" id="GO:0003700">
    <property type="term" value="F:DNA-binding transcription factor activity"/>
    <property type="evidence" value="ECO:0007669"/>
    <property type="project" value="TreeGrafter"/>
</dbReference>
<organism evidence="6 7">
    <name type="scientific">Enterococcus hermanniensis</name>
    <dbReference type="NCBI Taxonomy" id="249189"/>
    <lineage>
        <taxon>Bacteria</taxon>
        <taxon>Bacillati</taxon>
        <taxon>Bacillota</taxon>
        <taxon>Bacilli</taxon>
        <taxon>Lactobacillales</taxon>
        <taxon>Enterococcaceae</taxon>
        <taxon>Enterococcus</taxon>
    </lineage>
</organism>
<keyword evidence="7" id="KW-1185">Reference proteome</keyword>
<dbReference type="OrthoDB" id="9775106at2"/>
<evidence type="ECO:0000256" key="4">
    <source>
        <dbReference type="ARBA" id="ARBA00023163"/>
    </source>
</evidence>
<dbReference type="InterPro" id="IPR010982">
    <property type="entry name" value="Lambda_DNA-bd_dom_sf"/>
</dbReference>
<dbReference type="RefSeq" id="WP_071857230.1">
    <property type="nucleotide sequence ID" value="NZ_JBHSHK010000001.1"/>
</dbReference>
<dbReference type="SUPFAM" id="SSF53822">
    <property type="entry name" value="Periplasmic binding protein-like I"/>
    <property type="match status" value="1"/>
</dbReference>
<dbReference type="PANTHER" id="PTHR30146:SF148">
    <property type="entry name" value="HTH-TYPE TRANSCRIPTIONAL REPRESSOR PURR-RELATED"/>
    <property type="match status" value="1"/>
</dbReference>
<dbReference type="CDD" id="cd01392">
    <property type="entry name" value="HTH_LacI"/>
    <property type="match status" value="1"/>
</dbReference>
<evidence type="ECO:0000313" key="7">
    <source>
        <dbReference type="Proteomes" id="UP000182077"/>
    </source>
</evidence>
<proteinExistence type="predicted"/>
<sequence>MVTSKDVAKAANVSHMTVSRAFQPNSSIKKDTREKVLAVAKKLNYIPNYNAKSLVMNRNFSIGLFFSSMEGTSEVFLGDLVNQIYQQLPHNYLLSVNSIDKMNINGAKNSLIEAVIGRFDGVIIATQSEKDDAFIDYLHKLNLPIVVMNRYIENTEIYNVSTNESVGIQEMVDYLVECGIKTVGTIKGFSSFSSAKKRYQKLVEACNHAGITIVHSAIEEGKYTLASGYEAMKKIIANNDVLPEVIVCGNDDMAIGAIKACNEERYLVPNELAIIGFDDTNYAKYMNPALTTIHKPYREMAQKSMEILLDLLEEKAPKKYKYNIDSGLIVRDSVR</sequence>
<dbReference type="SUPFAM" id="SSF47413">
    <property type="entry name" value="lambda repressor-like DNA-binding domains"/>
    <property type="match status" value="1"/>
</dbReference>
<comment type="caution">
    <text evidence="6">The sequence shown here is derived from an EMBL/GenBank/DDBJ whole genome shotgun (WGS) entry which is preliminary data.</text>
</comment>
<keyword evidence="2" id="KW-0805">Transcription regulation</keyword>
<evidence type="ECO:0000256" key="3">
    <source>
        <dbReference type="ARBA" id="ARBA00023125"/>
    </source>
</evidence>
<feature type="domain" description="HTH lacI-type" evidence="5">
    <location>
        <begin position="2"/>
        <end position="56"/>
    </location>
</feature>
<dbReference type="CDD" id="cd06267">
    <property type="entry name" value="PBP1_LacI_sugar_binding-like"/>
    <property type="match status" value="1"/>
</dbReference>